<evidence type="ECO:0000313" key="1">
    <source>
        <dbReference type="EMBL" id="EMD81593.1"/>
    </source>
</evidence>
<dbReference type="AlphaFoldDB" id="M2U186"/>
<sequence length="84" mass="9581">MRLRYNPAKCLRLSTRKKKNGRVLKKTPHVSDNAETGNILQLRQTFLYYAVFGSLRLKLPATGNYKLPLGHQSGYLTNYISALL</sequence>
<proteinExistence type="predicted"/>
<name>M2U186_9SPHN</name>
<reference evidence="1 2" key="1">
    <citation type="journal article" date="2013" name="Genome Announc.">
        <title>Draft Genome Sequence of Strain JLT2015T, Belonging to the Family Sphingomonadaceae of the Alphaproteobacteria.</title>
        <authorList>
            <person name="Tang K."/>
            <person name="Liu K."/>
            <person name="Li S."/>
            <person name="Jiao N."/>
        </authorList>
    </citation>
    <scope>NUCLEOTIDE SEQUENCE [LARGE SCALE GENOMIC DNA]</scope>
    <source>
        <strain evidence="1 2">JLT2015</strain>
    </source>
</reference>
<accession>M2U186</accession>
<evidence type="ECO:0000313" key="2">
    <source>
        <dbReference type="Proteomes" id="UP000011717"/>
    </source>
</evidence>
<organism evidence="1 2">
    <name type="scientific">Pacificimonas flava</name>
    <dbReference type="NCBI Taxonomy" id="1234595"/>
    <lineage>
        <taxon>Bacteria</taxon>
        <taxon>Pseudomonadati</taxon>
        <taxon>Pseudomonadota</taxon>
        <taxon>Alphaproteobacteria</taxon>
        <taxon>Sphingomonadales</taxon>
        <taxon>Sphingosinicellaceae</taxon>
        <taxon>Pacificimonas</taxon>
    </lineage>
</organism>
<keyword evidence="2" id="KW-1185">Reference proteome</keyword>
<comment type="caution">
    <text evidence="1">The sequence shown here is derived from an EMBL/GenBank/DDBJ whole genome shotgun (WGS) entry which is preliminary data.</text>
</comment>
<dbReference type="EMBL" id="AMRV01000027">
    <property type="protein sequence ID" value="EMD81593.1"/>
    <property type="molecule type" value="Genomic_DNA"/>
</dbReference>
<protein>
    <submittedName>
        <fullName evidence="1">Uncharacterized protein</fullName>
    </submittedName>
</protein>
<gene>
    <name evidence="1" type="ORF">C725_3039</name>
</gene>
<dbReference type="Proteomes" id="UP000011717">
    <property type="component" value="Unassembled WGS sequence"/>
</dbReference>